<dbReference type="GO" id="GO:0005975">
    <property type="term" value="P:carbohydrate metabolic process"/>
    <property type="evidence" value="ECO:0007669"/>
    <property type="project" value="InterPro"/>
</dbReference>
<proteinExistence type="predicted"/>
<evidence type="ECO:0000259" key="1">
    <source>
        <dbReference type="PROSITE" id="PS51677"/>
    </source>
</evidence>
<dbReference type="InterPro" id="IPR050248">
    <property type="entry name" value="Polysacc_deacetylase_ArnD"/>
</dbReference>
<dbReference type="Gene3D" id="3.20.20.370">
    <property type="entry name" value="Glycoside hydrolase/deacetylase"/>
    <property type="match status" value="1"/>
</dbReference>
<dbReference type="CDD" id="cd10917">
    <property type="entry name" value="CE4_NodB_like_6s_7s"/>
    <property type="match status" value="1"/>
</dbReference>
<dbReference type="Proteomes" id="UP000554837">
    <property type="component" value="Unassembled WGS sequence"/>
</dbReference>
<dbReference type="OrthoDB" id="9812065at2"/>
<dbReference type="InterPro" id="IPR011330">
    <property type="entry name" value="Glyco_hydro/deAcase_b/a-brl"/>
</dbReference>
<protein>
    <submittedName>
        <fullName evidence="2">Peptidoglycan/xylan/chitin deacetylase (PgdA/CDA1 family)</fullName>
    </submittedName>
</protein>
<dbReference type="PANTHER" id="PTHR10587:SF137">
    <property type="entry name" value="4-DEOXY-4-FORMAMIDO-L-ARABINOSE-PHOSPHOUNDECAPRENOL DEFORMYLASE ARND-RELATED"/>
    <property type="match status" value="1"/>
</dbReference>
<sequence length="260" mass="28646">MNWRAAPARVLGMVLGLVLATVQGAWGQCSKTVYLSFDTGHMGVALAVAAALDRQQIPASFFLAAEPTLDGGHSLDAQWAPYWRTLSASGRHDFGSHTWAHDIWEADLPNGAMRFRMQAGRQAPRWRELDGPAYCAELERVAVRFREMTGQTLSRIYRAPAGRTSPRLLAATKACAWHHVGWDLALGDDWPSSRASNPQLLQRALKGARDGDILLAHLGIWSRQPALLPELLAPLLDGLKAKGFCFGRLREHPQHAAAFR</sequence>
<dbReference type="EMBL" id="JACHHO010000001">
    <property type="protein sequence ID" value="MBB5203674.1"/>
    <property type="molecule type" value="Genomic_DNA"/>
</dbReference>
<name>A0A840S4C8_9BURK</name>
<dbReference type="PROSITE" id="PS51677">
    <property type="entry name" value="NODB"/>
    <property type="match status" value="1"/>
</dbReference>
<dbReference type="RefSeq" id="WP_138857287.1">
    <property type="nucleotide sequence ID" value="NZ_CP040709.1"/>
</dbReference>
<gene>
    <name evidence="2" type="ORF">HNQ51_000967</name>
</gene>
<evidence type="ECO:0000313" key="3">
    <source>
        <dbReference type="Proteomes" id="UP000554837"/>
    </source>
</evidence>
<keyword evidence="3" id="KW-1185">Reference proteome</keyword>
<organism evidence="2 3">
    <name type="scientific">Inhella inkyongensis</name>
    <dbReference type="NCBI Taxonomy" id="392593"/>
    <lineage>
        <taxon>Bacteria</taxon>
        <taxon>Pseudomonadati</taxon>
        <taxon>Pseudomonadota</taxon>
        <taxon>Betaproteobacteria</taxon>
        <taxon>Burkholderiales</taxon>
        <taxon>Sphaerotilaceae</taxon>
        <taxon>Inhella</taxon>
    </lineage>
</organism>
<dbReference type="GO" id="GO:0016810">
    <property type="term" value="F:hydrolase activity, acting on carbon-nitrogen (but not peptide) bonds"/>
    <property type="evidence" value="ECO:0007669"/>
    <property type="project" value="InterPro"/>
</dbReference>
<dbReference type="SUPFAM" id="SSF88713">
    <property type="entry name" value="Glycoside hydrolase/deacetylase"/>
    <property type="match status" value="1"/>
</dbReference>
<evidence type="ECO:0000313" key="2">
    <source>
        <dbReference type="EMBL" id="MBB5203674.1"/>
    </source>
</evidence>
<dbReference type="AlphaFoldDB" id="A0A840S4C8"/>
<reference evidence="2 3" key="1">
    <citation type="submission" date="2020-08" db="EMBL/GenBank/DDBJ databases">
        <title>Genomic Encyclopedia of Type Strains, Phase IV (KMG-IV): sequencing the most valuable type-strain genomes for metagenomic binning, comparative biology and taxonomic classification.</title>
        <authorList>
            <person name="Goeker M."/>
        </authorList>
    </citation>
    <scope>NUCLEOTIDE SEQUENCE [LARGE SCALE GENOMIC DNA]</scope>
    <source>
        <strain evidence="2 3">DSM 23958</strain>
    </source>
</reference>
<dbReference type="Pfam" id="PF01522">
    <property type="entry name" value="Polysacc_deac_1"/>
    <property type="match status" value="1"/>
</dbReference>
<dbReference type="PANTHER" id="PTHR10587">
    <property type="entry name" value="GLYCOSYL TRANSFERASE-RELATED"/>
    <property type="match status" value="1"/>
</dbReference>
<dbReference type="InterPro" id="IPR002509">
    <property type="entry name" value="NODB_dom"/>
</dbReference>
<accession>A0A840S4C8</accession>
<comment type="caution">
    <text evidence="2">The sequence shown here is derived from an EMBL/GenBank/DDBJ whole genome shotgun (WGS) entry which is preliminary data.</text>
</comment>
<feature type="domain" description="NodB homology" evidence="1">
    <location>
        <begin position="31"/>
        <end position="247"/>
    </location>
</feature>